<reference evidence="1 2" key="1">
    <citation type="submission" date="2024-04" db="EMBL/GenBank/DDBJ databases">
        <title>Human intestinal bacterial collection.</title>
        <authorList>
            <person name="Pauvert C."/>
            <person name="Hitch T.C.A."/>
            <person name="Clavel T."/>
        </authorList>
    </citation>
    <scope>NUCLEOTIDE SEQUENCE [LARGE SCALE GENOMIC DNA]</scope>
    <source>
        <strain evidence="1 2">CLA-AA-H249</strain>
    </source>
</reference>
<proteinExistence type="predicted"/>
<dbReference type="Gene3D" id="1.10.10.2910">
    <property type="match status" value="1"/>
</dbReference>
<dbReference type="EMBL" id="JBBNIN010000002">
    <property type="protein sequence ID" value="MEQ2709911.1"/>
    <property type="molecule type" value="Genomic_DNA"/>
</dbReference>
<dbReference type="Proteomes" id="UP001482154">
    <property type="component" value="Unassembled WGS sequence"/>
</dbReference>
<evidence type="ECO:0000313" key="2">
    <source>
        <dbReference type="Proteomes" id="UP001482154"/>
    </source>
</evidence>
<accession>A0ABV1ITL8</accession>
<evidence type="ECO:0008006" key="3">
    <source>
        <dbReference type="Google" id="ProtNLM"/>
    </source>
</evidence>
<keyword evidence="2" id="KW-1185">Reference proteome</keyword>
<gene>
    <name evidence="1" type="ORF">AAAU51_01790</name>
</gene>
<name>A0ABV1ITL8_9FIRM</name>
<dbReference type="RefSeq" id="WP_349110177.1">
    <property type="nucleotide sequence ID" value="NZ_JBBNIN010000002.1"/>
</dbReference>
<sequence length="173" mass="20151">MTEYIVEPKSRLQLRELARMLRRYLKLENEKYFPITELLDVLAEVFDNFSYEVVEDSELPIGTHADTDVRTGHIRIKESVYDGACDGVGRDRMTIAHELGHFFTLCFCGFKLERNFSRREVEVFRDPEWQAKCFAGELLVAEHLMKGCSIEEIVSECGVSYDAARCQYKHINR</sequence>
<organism evidence="1 2">
    <name type="scientific">Anaerostipes amylophilus</name>
    <dbReference type="NCBI Taxonomy" id="2981779"/>
    <lineage>
        <taxon>Bacteria</taxon>
        <taxon>Bacillati</taxon>
        <taxon>Bacillota</taxon>
        <taxon>Clostridia</taxon>
        <taxon>Lachnospirales</taxon>
        <taxon>Lachnospiraceae</taxon>
        <taxon>Anaerostipes</taxon>
    </lineage>
</organism>
<evidence type="ECO:0000313" key="1">
    <source>
        <dbReference type="EMBL" id="MEQ2709911.1"/>
    </source>
</evidence>
<protein>
    <recommendedName>
        <fullName evidence="3">IrrE N-terminal-like domain-containing protein</fullName>
    </recommendedName>
</protein>
<comment type="caution">
    <text evidence="1">The sequence shown here is derived from an EMBL/GenBank/DDBJ whole genome shotgun (WGS) entry which is preliminary data.</text>
</comment>